<comment type="caution">
    <text evidence="2">The sequence shown here is derived from an EMBL/GenBank/DDBJ whole genome shotgun (WGS) entry which is preliminary data.</text>
</comment>
<evidence type="ECO:0000313" key="3">
    <source>
        <dbReference type="Proteomes" id="UP001596549"/>
    </source>
</evidence>
<gene>
    <name evidence="2" type="ORF">ACFQPF_03035</name>
</gene>
<sequence length="220" mass="25083">MKSYDEKKLRYAAIGDSITVGVGSASIKRRGFVPRYKEFSEIALGTAIKDYNFGKSGDTSRQILKRVLKKEVFKTVCSSDIITITAGGNDLIQAARTYFKTYEEDALFQALHNCKKNMTKLLCAITEEKDRKGKPYCIRICNLYNPYSRVESAVKWVNLFNEHLEGFCRFPNVKTADLYSAFLGREKELLWWDSIHPNSYGYQAIAVSLYELGYGELIDS</sequence>
<organism evidence="2 3">
    <name type="scientific">Fictibacillus iocasae</name>
    <dbReference type="NCBI Taxonomy" id="2715437"/>
    <lineage>
        <taxon>Bacteria</taxon>
        <taxon>Bacillati</taxon>
        <taxon>Bacillota</taxon>
        <taxon>Bacilli</taxon>
        <taxon>Bacillales</taxon>
        <taxon>Fictibacillaceae</taxon>
        <taxon>Fictibacillus</taxon>
    </lineage>
</organism>
<evidence type="ECO:0000259" key="1">
    <source>
        <dbReference type="Pfam" id="PF13472"/>
    </source>
</evidence>
<dbReference type="SUPFAM" id="SSF52266">
    <property type="entry name" value="SGNH hydrolase"/>
    <property type="match status" value="1"/>
</dbReference>
<feature type="domain" description="SGNH hydrolase-type esterase" evidence="1">
    <location>
        <begin position="13"/>
        <end position="204"/>
    </location>
</feature>
<dbReference type="RefSeq" id="WP_379746328.1">
    <property type="nucleotide sequence ID" value="NZ_JBHTCP010000004.1"/>
</dbReference>
<dbReference type="EMBL" id="JBHTCP010000004">
    <property type="protein sequence ID" value="MFC7370646.1"/>
    <property type="molecule type" value="Genomic_DNA"/>
</dbReference>
<dbReference type="InterPro" id="IPR051532">
    <property type="entry name" value="Ester_Hydrolysis_Enzymes"/>
</dbReference>
<dbReference type="PANTHER" id="PTHR30383">
    <property type="entry name" value="THIOESTERASE 1/PROTEASE 1/LYSOPHOSPHOLIPASE L1"/>
    <property type="match status" value="1"/>
</dbReference>
<reference evidence="3" key="1">
    <citation type="journal article" date="2019" name="Int. J. Syst. Evol. Microbiol.">
        <title>The Global Catalogue of Microorganisms (GCM) 10K type strain sequencing project: providing services to taxonomists for standard genome sequencing and annotation.</title>
        <authorList>
            <consortium name="The Broad Institute Genomics Platform"/>
            <consortium name="The Broad Institute Genome Sequencing Center for Infectious Disease"/>
            <person name="Wu L."/>
            <person name="Ma J."/>
        </authorList>
    </citation>
    <scope>NUCLEOTIDE SEQUENCE [LARGE SCALE GENOMIC DNA]</scope>
    <source>
        <strain evidence="3">NBRC 106396</strain>
    </source>
</reference>
<dbReference type="InterPro" id="IPR013830">
    <property type="entry name" value="SGNH_hydro"/>
</dbReference>
<name>A0ABW2NMF1_9BACL</name>
<accession>A0ABW2NMF1</accession>
<keyword evidence="3" id="KW-1185">Reference proteome</keyword>
<dbReference type="Gene3D" id="3.40.50.1110">
    <property type="entry name" value="SGNH hydrolase"/>
    <property type="match status" value="1"/>
</dbReference>
<dbReference type="Proteomes" id="UP001596549">
    <property type="component" value="Unassembled WGS sequence"/>
</dbReference>
<dbReference type="PANTHER" id="PTHR30383:SF27">
    <property type="entry name" value="SPORE GERMINATION LIPASE LIPC"/>
    <property type="match status" value="1"/>
</dbReference>
<protein>
    <submittedName>
        <fullName evidence="2">GDSL-type esterase/lipase family protein</fullName>
    </submittedName>
</protein>
<dbReference type="Pfam" id="PF13472">
    <property type="entry name" value="Lipase_GDSL_2"/>
    <property type="match status" value="1"/>
</dbReference>
<dbReference type="InterPro" id="IPR036514">
    <property type="entry name" value="SGNH_hydro_sf"/>
</dbReference>
<proteinExistence type="predicted"/>
<evidence type="ECO:0000313" key="2">
    <source>
        <dbReference type="EMBL" id="MFC7370646.1"/>
    </source>
</evidence>